<reference evidence="3" key="1">
    <citation type="submission" date="2016-09" db="EMBL/GenBank/DDBJ databases">
        <title>Comparative genomics of the Campylobacter concisus group.</title>
        <authorList>
            <person name="Miller W.G."/>
            <person name="Yee E."/>
            <person name="Chapman M.H."/>
            <person name="Huynh S."/>
            <person name="Bono J.L."/>
            <person name="On S.L.W."/>
            <person name="StLeger J."/>
            <person name="Foster G."/>
            <person name="Parker C.T."/>
        </authorList>
    </citation>
    <scope>NUCLEOTIDE SEQUENCE [LARGE SCALE GENOMIC DNA]</scope>
    <source>
        <strain evidence="3">RM18021</strain>
    </source>
</reference>
<protein>
    <submittedName>
        <fullName evidence="2">Uncharacterized protein</fullName>
    </submittedName>
</protein>
<gene>
    <name evidence="2" type="ORF">CPIN18021_0922</name>
</gene>
<organism evidence="2 3">
    <name type="scientific">Campylobacter pinnipediorum subsp. caledonicus</name>
    <dbReference type="NCBI Taxonomy" id="1874362"/>
    <lineage>
        <taxon>Bacteria</taxon>
        <taxon>Pseudomonadati</taxon>
        <taxon>Campylobacterota</taxon>
        <taxon>Epsilonproteobacteria</taxon>
        <taxon>Campylobacterales</taxon>
        <taxon>Campylobacteraceae</taxon>
        <taxon>Campylobacter</taxon>
    </lineage>
</organism>
<dbReference type="PANTHER" id="PTHR44145:SF3">
    <property type="entry name" value="DNAJ HOMOLOG SUBFAMILY A MEMBER 3, MITOCHONDRIAL"/>
    <property type="match status" value="1"/>
</dbReference>
<dbReference type="AlphaFoldDB" id="A0A1S6U7T0"/>
<dbReference type="SUPFAM" id="SSF46565">
    <property type="entry name" value="Chaperone J-domain"/>
    <property type="match status" value="1"/>
</dbReference>
<dbReference type="InterPro" id="IPR001623">
    <property type="entry name" value="DnaJ_domain"/>
</dbReference>
<evidence type="ECO:0000313" key="2">
    <source>
        <dbReference type="EMBL" id="AQW87730.1"/>
    </source>
</evidence>
<sequence>MHITHTLESLSIKTYDDKLFTELSNMINKNFQNTISSKGKVISFYEETEIPQRKYFLKFIKKIYEKQNKDELNIQFAEYKTIKLNYMQKNTLTNVIFAKVYFEDDEVIFRLQKSNNLFFGYLLQTFKNREFKINDSKTRLNIKITSNGDCDILNSLFEKKEYLDFIVDFDKDDDKFDKFKRNFKVKKSAKFINRFSALASLLEDNFKVLDCKIDSSFDDIRQSYLDLVKIYHPDRHANKSENIKDVYRKKFEQIQNAYESLKSFFKTQENFISA</sequence>
<dbReference type="InterPro" id="IPR036869">
    <property type="entry name" value="J_dom_sf"/>
</dbReference>
<keyword evidence="1" id="KW-0143">Chaperone</keyword>
<dbReference type="InterPro" id="IPR051938">
    <property type="entry name" value="Apopto_cytoskel_mod"/>
</dbReference>
<dbReference type="EMBL" id="CP017258">
    <property type="protein sequence ID" value="AQW87730.1"/>
    <property type="molecule type" value="Genomic_DNA"/>
</dbReference>
<evidence type="ECO:0000256" key="1">
    <source>
        <dbReference type="ARBA" id="ARBA00023186"/>
    </source>
</evidence>
<dbReference type="GeneID" id="56566557"/>
<dbReference type="SMART" id="SM00271">
    <property type="entry name" value="DnaJ"/>
    <property type="match status" value="1"/>
</dbReference>
<evidence type="ECO:0000313" key="3">
    <source>
        <dbReference type="Proteomes" id="UP000190868"/>
    </source>
</evidence>
<name>A0A1S6U7T0_9BACT</name>
<dbReference type="RefSeq" id="WP_078423354.1">
    <property type="nucleotide sequence ID" value="NZ_CP017018.1"/>
</dbReference>
<dbReference type="Proteomes" id="UP000190868">
    <property type="component" value="Chromosome"/>
</dbReference>
<dbReference type="Gene3D" id="1.10.287.110">
    <property type="entry name" value="DnaJ domain"/>
    <property type="match status" value="1"/>
</dbReference>
<dbReference type="PRINTS" id="PR00625">
    <property type="entry name" value="JDOMAIN"/>
</dbReference>
<dbReference type="CDD" id="cd06257">
    <property type="entry name" value="DnaJ"/>
    <property type="match status" value="1"/>
</dbReference>
<accession>A0A1S6U7T0</accession>
<dbReference type="NCBIfam" id="NF006502">
    <property type="entry name" value="PRK08937.3-2"/>
    <property type="match status" value="1"/>
</dbReference>
<dbReference type="KEGG" id="cpin:CPIN18020_0920"/>
<proteinExistence type="predicted"/>
<dbReference type="Pfam" id="PF00226">
    <property type="entry name" value="DnaJ"/>
    <property type="match status" value="1"/>
</dbReference>
<dbReference type="PROSITE" id="PS50076">
    <property type="entry name" value="DNAJ_2"/>
    <property type="match status" value="1"/>
</dbReference>
<dbReference type="PANTHER" id="PTHR44145">
    <property type="entry name" value="DNAJ HOMOLOG SUBFAMILY A MEMBER 3, MITOCHONDRIAL"/>
    <property type="match status" value="1"/>
</dbReference>
<keyword evidence="3" id="KW-1185">Reference proteome</keyword>